<feature type="chain" id="PRO_5046059148" description="WD40-like Beta Propeller Repeat" evidence="1">
    <location>
        <begin position="23"/>
        <end position="1179"/>
    </location>
</feature>
<evidence type="ECO:0000313" key="3">
    <source>
        <dbReference type="Proteomes" id="UP000001497"/>
    </source>
</evidence>
<feature type="signal peptide" evidence="1">
    <location>
        <begin position="1"/>
        <end position="22"/>
    </location>
</feature>
<keyword evidence="1" id="KW-0732">Signal</keyword>
<evidence type="ECO:0008006" key="4">
    <source>
        <dbReference type="Google" id="ProtNLM"/>
    </source>
</evidence>
<dbReference type="InterPro" id="IPR011042">
    <property type="entry name" value="6-blade_b-propeller_TolB-like"/>
</dbReference>
<accession>A0ABN3YZJ9</accession>
<protein>
    <recommendedName>
        <fullName evidence="4">WD40-like Beta Propeller Repeat</fullName>
    </recommendedName>
</protein>
<dbReference type="RefSeq" id="WP_015732238.1">
    <property type="nucleotide sequence ID" value="NC_013410.1"/>
</dbReference>
<dbReference type="Proteomes" id="UP000001497">
    <property type="component" value="Chromosome"/>
</dbReference>
<dbReference type="PANTHER" id="PTHR36842">
    <property type="entry name" value="PROTEIN TOLB HOMOLOG"/>
    <property type="match status" value="1"/>
</dbReference>
<keyword evidence="3" id="KW-1185">Reference proteome</keyword>
<sequence length="1179" mass="132392">MKIKIKSIFAVCTAFLAGTASAAGFYGNQSDIKWKTAGTEHFQFIYPVEYSTHAAKVSAYAEAVYDSVTSRYNKPLPRINAVLNNALYSNGSAIPSENALNLWLTNWDFKIRSSHGWISDVVTHEFSHLVSIESGAKIVPNLYGFQFSYTDYYNERTRSDFLTMIPFTLQPLWFAEGTAQYESSRMGFDAWDTHRDMLLRTAALNDSLMTLPYMHEFSDNSLFAELGPYTQGFSLVLYIAKHYGEDAVPKIWHELGKPYRATLNGAIKKVLGISEQQLYDNWKKEITEYYQAQKDSLGTLVEGIKMTKDAFWQDFPVVSGNNLYGISNFGGPWFDGAVFKIPLSDTLKTKDERRETKEDSTSAADSSNVVDGVEIGDIAIETEPTDSLINIGDFAKSGFRAKKPWFDKGIDVYNDSVHGPFLTYISYQNRDKDGHAHFDVAVSDTSKNEATLTYLTDAVYPSFNKQGTSIVFVRREPFSTRFVLSKVPFSSDLKKISAEDPIDIFKPDSSLLYYNIYSPKFSPDGKRIAFSFFDDTQRGIAVVDTNGANFKIVSTAGYDERDVNWIDNDKIIFASNRNNIFNLIEKDLNTGKERALTNVVGGAFTPTLAGDTIFFTQYDKDGFSLYKLPYSKEAEPIFRDSVVVTVRDSVLQKADTIQVACADTTKSVDSTKTAAAVNVADANTADSAKCTQVVLHKDVIQVEHRDTIKVAIIDSTQREIILHGTLPQKQHKELELIDREFAGAERNYKPIPNIPLFVPIFSISENAPSMTVFGEGEVKAKLGLAVVISDALKKNTVQLGLMLELGKGFDYINTDGLNPEIEKEFFIAWDNRSTPIDLGLSYSYANYTNEETMRYEGVGSNVADSVGSSRYSYAMQAITGTAGYSIFKSIDTLQAAISYDWANVNFYDERIEWTYQKRFSATIGFGLYGDNEGEGGSGISGQGNGLFAYYQYANSDLSRPGSLYVTENGKIESHYRNFALHQFGLNLYGSVQTPLLHARLAAGGKITSYLHWSTDDVSDTLDSYYYTPVFLDGYPYLRSNEDYTLSGTKTAMAELHYLYPIYDDWRHDLWIFSTRSLYVDLFALIGAAWNGDFFTDKLTKHEFWDRSVGLSFRMSNKIWGNIPFDISLTFARGLSRIGEDKDLRGGRKLTPIELPLLHRDICPTRIKFSIGMGFANSWQ</sequence>
<organism evidence="2 3">
    <name type="scientific">Fibrobacter succinogenes (strain ATCC 19169 / S85)</name>
    <dbReference type="NCBI Taxonomy" id="59374"/>
    <lineage>
        <taxon>Bacteria</taxon>
        <taxon>Pseudomonadati</taxon>
        <taxon>Fibrobacterota</taxon>
        <taxon>Fibrobacteria</taxon>
        <taxon>Fibrobacterales</taxon>
        <taxon>Fibrobacteraceae</taxon>
        <taxon>Fibrobacter</taxon>
    </lineage>
</organism>
<gene>
    <name evidence="2" type="ordered locus">Fisuc_2229</name>
</gene>
<reference evidence="2" key="1">
    <citation type="submission" date="2009-10" db="EMBL/GenBank/DDBJ databases">
        <title>Complete sequence of Fibrobacter succinogenes subsp. succinogenes S85.</title>
        <authorList>
            <consortium name="US DOE Joint Genome Institute"/>
            <person name="Lucas S."/>
            <person name="Copeland A."/>
            <person name="Lapidus A."/>
            <person name="Glavina del Rio T."/>
            <person name="Tice H."/>
            <person name="Bruce D."/>
            <person name="Goodwin L."/>
            <person name="Pitluck S."/>
            <person name="Chertkov O."/>
            <person name="Detter J.C."/>
            <person name="Han C."/>
            <person name="Tapia R."/>
            <person name="Larimer F."/>
            <person name="Land M."/>
            <person name="Hauser L."/>
            <person name="Kyrpides N."/>
            <person name="Mikhailova N."/>
            <person name="Weimer P.J."/>
            <person name="Stevenson D.M."/>
            <person name="Boyum J."/>
            <person name="Brumm P.I."/>
            <person name="Mead D."/>
        </authorList>
    </citation>
    <scope>NUCLEOTIDE SEQUENCE [LARGE SCALE GENOMIC DNA]</scope>
    <source>
        <strain evidence="2">S85</strain>
    </source>
</reference>
<dbReference type="PANTHER" id="PTHR36842:SF1">
    <property type="entry name" value="PROTEIN TOLB"/>
    <property type="match status" value="1"/>
</dbReference>
<evidence type="ECO:0000256" key="1">
    <source>
        <dbReference type="SAM" id="SignalP"/>
    </source>
</evidence>
<dbReference type="SUPFAM" id="SSF82171">
    <property type="entry name" value="DPP6 N-terminal domain-like"/>
    <property type="match status" value="1"/>
</dbReference>
<name>A0ABN3YZJ9_FIBSS</name>
<proteinExistence type="predicted"/>
<dbReference type="Gene3D" id="2.120.10.30">
    <property type="entry name" value="TolB, C-terminal domain"/>
    <property type="match status" value="1"/>
</dbReference>
<dbReference type="EMBL" id="CP001792">
    <property type="protein sequence ID" value="ACX75815.1"/>
    <property type="molecule type" value="Genomic_DNA"/>
</dbReference>
<evidence type="ECO:0000313" key="2">
    <source>
        <dbReference type="EMBL" id="ACX75815.1"/>
    </source>
</evidence>